<keyword evidence="2" id="KW-0805">Transcription regulation</keyword>
<evidence type="ECO:0000256" key="1">
    <source>
        <dbReference type="ARBA" id="ARBA00009437"/>
    </source>
</evidence>
<evidence type="ECO:0000256" key="2">
    <source>
        <dbReference type="ARBA" id="ARBA00023015"/>
    </source>
</evidence>
<evidence type="ECO:0000313" key="7">
    <source>
        <dbReference type="EMBL" id="CAB4882934.1"/>
    </source>
</evidence>
<dbReference type="PRINTS" id="PR00039">
    <property type="entry name" value="HTHLYSR"/>
</dbReference>
<dbReference type="Pfam" id="PF03466">
    <property type="entry name" value="LysR_substrate"/>
    <property type="match status" value="1"/>
</dbReference>
<dbReference type="GO" id="GO:0003677">
    <property type="term" value="F:DNA binding"/>
    <property type="evidence" value="ECO:0007669"/>
    <property type="project" value="UniProtKB-KW"/>
</dbReference>
<dbReference type="EMBL" id="CAFBLT010000003">
    <property type="protein sequence ID" value="CAB4882934.1"/>
    <property type="molecule type" value="Genomic_DNA"/>
</dbReference>
<accession>A0A6J7AC41</accession>
<feature type="domain" description="HTH lysR-type" evidence="5">
    <location>
        <begin position="1"/>
        <end position="58"/>
    </location>
</feature>
<sequence length="296" mass="31084">MDSRKASYFLAVVDEGSFSAAARVLHLSQPALSLAVKELERELGAPLLERKGRGVVVTQAGSAFADHARRALSEFESGHNAVRDIMGLHGGRLKISCLPSLASDPVALSVGTFRMAHPRVAVEMQNANDPEEVIASIRSGRVEVGISSSTGLPDDVRGIDVGEQSLRLIFPPGSSVPEPFPLKGLAGRDVVAFPLGASLRTILDAALSDLELRAQIAVEVSARDAVIPLVLSGAGAALVPDHVAQVAHARGAVVATPSPALRRDLLIIHRPGTLSPAATAFIDHVRKAVDPYSRPL</sequence>
<reference evidence="6" key="1">
    <citation type="submission" date="2020-05" db="EMBL/GenBank/DDBJ databases">
        <authorList>
            <person name="Chiriac C."/>
            <person name="Salcher M."/>
            <person name="Ghai R."/>
            <person name="Kavagutti S V."/>
        </authorList>
    </citation>
    <scope>NUCLEOTIDE SEQUENCE</scope>
</reference>
<protein>
    <submittedName>
        <fullName evidence="6">Unannotated protein</fullName>
    </submittedName>
</protein>
<organism evidence="6">
    <name type="scientific">freshwater metagenome</name>
    <dbReference type="NCBI Taxonomy" id="449393"/>
    <lineage>
        <taxon>unclassified sequences</taxon>
        <taxon>metagenomes</taxon>
        <taxon>ecological metagenomes</taxon>
    </lineage>
</organism>
<gene>
    <name evidence="6" type="ORF">UFOPK3164_01051</name>
    <name evidence="7" type="ORF">UFOPK3427_01698</name>
</gene>
<dbReference type="Gene3D" id="1.10.10.10">
    <property type="entry name" value="Winged helix-like DNA-binding domain superfamily/Winged helix DNA-binding domain"/>
    <property type="match status" value="1"/>
</dbReference>
<comment type="similarity">
    <text evidence="1">Belongs to the LysR transcriptional regulatory family.</text>
</comment>
<name>A0A6J7AC41_9ZZZZ</name>
<evidence type="ECO:0000256" key="4">
    <source>
        <dbReference type="ARBA" id="ARBA00023163"/>
    </source>
</evidence>
<evidence type="ECO:0000313" key="6">
    <source>
        <dbReference type="EMBL" id="CAB4829809.1"/>
    </source>
</evidence>
<dbReference type="InterPro" id="IPR000847">
    <property type="entry name" value="LysR_HTH_N"/>
</dbReference>
<dbReference type="EMBL" id="CAFABE010000047">
    <property type="protein sequence ID" value="CAB4829809.1"/>
    <property type="molecule type" value="Genomic_DNA"/>
</dbReference>
<evidence type="ECO:0000259" key="5">
    <source>
        <dbReference type="PROSITE" id="PS50931"/>
    </source>
</evidence>
<keyword evidence="4" id="KW-0804">Transcription</keyword>
<dbReference type="InterPro" id="IPR050950">
    <property type="entry name" value="HTH-type_LysR_regulators"/>
</dbReference>
<dbReference type="Gene3D" id="3.40.190.290">
    <property type="match status" value="1"/>
</dbReference>
<dbReference type="PANTHER" id="PTHR30419">
    <property type="entry name" value="HTH-TYPE TRANSCRIPTIONAL REGULATOR YBHD"/>
    <property type="match status" value="1"/>
</dbReference>
<dbReference type="GO" id="GO:0003700">
    <property type="term" value="F:DNA-binding transcription factor activity"/>
    <property type="evidence" value="ECO:0007669"/>
    <property type="project" value="InterPro"/>
</dbReference>
<dbReference type="InterPro" id="IPR036388">
    <property type="entry name" value="WH-like_DNA-bd_sf"/>
</dbReference>
<dbReference type="SUPFAM" id="SSF53850">
    <property type="entry name" value="Periplasmic binding protein-like II"/>
    <property type="match status" value="1"/>
</dbReference>
<dbReference type="InterPro" id="IPR036390">
    <property type="entry name" value="WH_DNA-bd_sf"/>
</dbReference>
<dbReference type="PANTHER" id="PTHR30419:SF8">
    <property type="entry name" value="NITROGEN ASSIMILATION TRANSCRIPTIONAL ACTIVATOR-RELATED"/>
    <property type="match status" value="1"/>
</dbReference>
<keyword evidence="3" id="KW-0238">DNA-binding</keyword>
<dbReference type="SUPFAM" id="SSF46785">
    <property type="entry name" value="Winged helix' DNA-binding domain"/>
    <property type="match status" value="1"/>
</dbReference>
<proteinExistence type="inferred from homology"/>
<dbReference type="InterPro" id="IPR005119">
    <property type="entry name" value="LysR_subst-bd"/>
</dbReference>
<dbReference type="AlphaFoldDB" id="A0A6J7AC41"/>
<evidence type="ECO:0000256" key="3">
    <source>
        <dbReference type="ARBA" id="ARBA00023125"/>
    </source>
</evidence>
<dbReference type="PROSITE" id="PS50931">
    <property type="entry name" value="HTH_LYSR"/>
    <property type="match status" value="1"/>
</dbReference>
<dbReference type="GO" id="GO:0005829">
    <property type="term" value="C:cytosol"/>
    <property type="evidence" value="ECO:0007669"/>
    <property type="project" value="TreeGrafter"/>
</dbReference>
<dbReference type="FunFam" id="1.10.10.10:FF:000001">
    <property type="entry name" value="LysR family transcriptional regulator"/>
    <property type="match status" value="1"/>
</dbReference>
<dbReference type="Pfam" id="PF00126">
    <property type="entry name" value="HTH_1"/>
    <property type="match status" value="1"/>
</dbReference>